<reference evidence="5 6" key="1">
    <citation type="submission" date="2019-03" db="EMBL/GenBank/DDBJ databases">
        <title>Arthrobacter sp. nov., an bacterium isolated from biocrust in Mu Us Desert.</title>
        <authorList>
            <person name="Lixiong L."/>
        </authorList>
    </citation>
    <scope>NUCLEOTIDE SEQUENCE [LARGE SCALE GENOMIC DNA]</scope>
    <source>
        <strain evidence="5 6">SLN-3</strain>
    </source>
</reference>
<evidence type="ECO:0000313" key="6">
    <source>
        <dbReference type="Proteomes" id="UP000295411"/>
    </source>
</evidence>
<dbReference type="InterPro" id="IPR003033">
    <property type="entry name" value="SCP2_sterol-bd_dom"/>
</dbReference>
<dbReference type="SUPFAM" id="SSF55718">
    <property type="entry name" value="SCP-like"/>
    <property type="match status" value="1"/>
</dbReference>
<proteinExistence type="predicted"/>
<dbReference type="PANTHER" id="PTHR33204">
    <property type="entry name" value="TRANSCRIPTIONAL REGULATOR, MARR FAMILY"/>
    <property type="match status" value="1"/>
</dbReference>
<dbReference type="InterPro" id="IPR036390">
    <property type="entry name" value="WH_DNA-bd_sf"/>
</dbReference>
<dbReference type="Gene3D" id="3.30.1050.10">
    <property type="entry name" value="SCP2 sterol-binding domain"/>
    <property type="match status" value="1"/>
</dbReference>
<keyword evidence="6" id="KW-1185">Reference proteome</keyword>
<gene>
    <name evidence="5" type="ORF">E2F48_16770</name>
</gene>
<evidence type="ECO:0000256" key="2">
    <source>
        <dbReference type="ARBA" id="ARBA00023125"/>
    </source>
</evidence>
<organism evidence="5 6">
    <name type="scientific">Arthrobacter crusticola</name>
    <dbReference type="NCBI Taxonomy" id="2547960"/>
    <lineage>
        <taxon>Bacteria</taxon>
        <taxon>Bacillati</taxon>
        <taxon>Actinomycetota</taxon>
        <taxon>Actinomycetes</taxon>
        <taxon>Micrococcales</taxon>
        <taxon>Micrococcaceae</taxon>
        <taxon>Arthrobacter</taxon>
    </lineage>
</organism>
<keyword evidence="3" id="KW-0804">Transcription</keyword>
<dbReference type="InterPro" id="IPR002577">
    <property type="entry name" value="HTH_HxlR"/>
</dbReference>
<evidence type="ECO:0000256" key="1">
    <source>
        <dbReference type="ARBA" id="ARBA00023015"/>
    </source>
</evidence>
<comment type="caution">
    <text evidence="5">The sequence shown here is derived from an EMBL/GenBank/DDBJ whole genome shotgun (WGS) entry which is preliminary data.</text>
</comment>
<accession>A0A4R5TSW0</accession>
<dbReference type="PANTHER" id="PTHR33204:SF18">
    <property type="entry name" value="TRANSCRIPTIONAL REGULATORY PROTEIN"/>
    <property type="match status" value="1"/>
</dbReference>
<feature type="domain" description="HTH hxlR-type" evidence="4">
    <location>
        <begin position="10"/>
        <end position="108"/>
    </location>
</feature>
<evidence type="ECO:0000256" key="3">
    <source>
        <dbReference type="ARBA" id="ARBA00023163"/>
    </source>
</evidence>
<dbReference type="Pfam" id="PF02036">
    <property type="entry name" value="SCP2"/>
    <property type="match status" value="1"/>
</dbReference>
<dbReference type="RefSeq" id="WP_133405091.1">
    <property type="nucleotide sequence ID" value="NZ_SMTK01000006.1"/>
</dbReference>
<evidence type="ECO:0000313" key="5">
    <source>
        <dbReference type="EMBL" id="TDK23628.1"/>
    </source>
</evidence>
<keyword evidence="1" id="KW-0805">Transcription regulation</keyword>
<dbReference type="PROSITE" id="PS51118">
    <property type="entry name" value="HTH_HXLR"/>
    <property type="match status" value="1"/>
</dbReference>
<dbReference type="EMBL" id="SMTK01000006">
    <property type="protein sequence ID" value="TDK23628.1"/>
    <property type="molecule type" value="Genomic_DNA"/>
</dbReference>
<dbReference type="OrthoDB" id="9792527at2"/>
<dbReference type="Proteomes" id="UP000295411">
    <property type="component" value="Unassembled WGS sequence"/>
</dbReference>
<dbReference type="SUPFAM" id="SSF46785">
    <property type="entry name" value="Winged helix' DNA-binding domain"/>
    <property type="match status" value="1"/>
</dbReference>
<evidence type="ECO:0000259" key="4">
    <source>
        <dbReference type="PROSITE" id="PS51118"/>
    </source>
</evidence>
<dbReference type="GO" id="GO:0003677">
    <property type="term" value="F:DNA binding"/>
    <property type="evidence" value="ECO:0007669"/>
    <property type="project" value="UniProtKB-KW"/>
</dbReference>
<name>A0A4R5TSW0_9MICC</name>
<dbReference type="AlphaFoldDB" id="A0A4R5TSW0"/>
<dbReference type="InterPro" id="IPR036388">
    <property type="entry name" value="WH-like_DNA-bd_sf"/>
</dbReference>
<dbReference type="InterPro" id="IPR036527">
    <property type="entry name" value="SCP2_sterol-bd_dom_sf"/>
</dbReference>
<sequence>MAQRTYDDSCGAALAMDAVGERWSMLVVRELLLGPKRFSDLRAGLPNASPNVLSQRLKELEASGLLRHVKLGPPASVSAYKLTDSGRQLEPILLELSRWGSRISHRPEKGMSTDAFMLMLKALYFPPEGSRFDARIRIRVNGDQFTVVVTPQAIDVSRSGAGTVDVEVTGDVLALWDLIFSGETVPESLASERITVEGDAGLAAEFFTLFSVAPPAVLSPVPVGG</sequence>
<dbReference type="Gene3D" id="1.10.10.10">
    <property type="entry name" value="Winged helix-like DNA-binding domain superfamily/Winged helix DNA-binding domain"/>
    <property type="match status" value="1"/>
</dbReference>
<protein>
    <submittedName>
        <fullName evidence="5">Transcriptional regulator</fullName>
    </submittedName>
</protein>
<dbReference type="Pfam" id="PF01638">
    <property type="entry name" value="HxlR"/>
    <property type="match status" value="1"/>
</dbReference>
<keyword evidence="2" id="KW-0238">DNA-binding</keyword>